<feature type="transmembrane region" description="Helical" evidence="8">
    <location>
        <begin position="109"/>
        <end position="125"/>
    </location>
</feature>
<evidence type="ECO:0000313" key="10">
    <source>
        <dbReference type="EMBL" id="OGF74694.1"/>
    </source>
</evidence>
<organism evidence="10 11">
    <name type="scientific">Candidatus Giovannonibacteria bacterium RIFCSPHIGHO2_02_FULL_46_20</name>
    <dbReference type="NCBI Taxonomy" id="1798338"/>
    <lineage>
        <taxon>Bacteria</taxon>
        <taxon>Candidatus Giovannoniibacteriota</taxon>
    </lineage>
</organism>
<keyword evidence="2" id="KW-1003">Cell membrane</keyword>
<feature type="transmembrane region" description="Helical" evidence="8">
    <location>
        <begin position="322"/>
        <end position="339"/>
    </location>
</feature>
<feature type="transmembrane region" description="Helical" evidence="8">
    <location>
        <begin position="80"/>
        <end position="100"/>
    </location>
</feature>
<name>A0A1F5WGI7_9BACT</name>
<evidence type="ECO:0000256" key="7">
    <source>
        <dbReference type="ARBA" id="ARBA00023136"/>
    </source>
</evidence>
<evidence type="ECO:0000256" key="4">
    <source>
        <dbReference type="ARBA" id="ARBA00022679"/>
    </source>
</evidence>
<evidence type="ECO:0000256" key="6">
    <source>
        <dbReference type="ARBA" id="ARBA00022989"/>
    </source>
</evidence>
<dbReference type="GO" id="GO:0009103">
    <property type="term" value="P:lipopolysaccharide biosynthetic process"/>
    <property type="evidence" value="ECO:0007669"/>
    <property type="project" value="UniProtKB-ARBA"/>
</dbReference>
<dbReference type="InterPro" id="IPR038731">
    <property type="entry name" value="RgtA/B/C-like"/>
</dbReference>
<dbReference type="Proteomes" id="UP000178406">
    <property type="component" value="Unassembled WGS sequence"/>
</dbReference>
<accession>A0A1F5WGI7</accession>
<feature type="transmembrane region" description="Helical" evidence="8">
    <location>
        <begin position="237"/>
        <end position="260"/>
    </location>
</feature>
<dbReference type="GO" id="GO:0016763">
    <property type="term" value="F:pentosyltransferase activity"/>
    <property type="evidence" value="ECO:0007669"/>
    <property type="project" value="TreeGrafter"/>
</dbReference>
<evidence type="ECO:0000259" key="9">
    <source>
        <dbReference type="Pfam" id="PF13231"/>
    </source>
</evidence>
<dbReference type="Pfam" id="PF13231">
    <property type="entry name" value="PMT_2"/>
    <property type="match status" value="1"/>
</dbReference>
<evidence type="ECO:0000256" key="1">
    <source>
        <dbReference type="ARBA" id="ARBA00004651"/>
    </source>
</evidence>
<feature type="transmembrane region" description="Helical" evidence="8">
    <location>
        <begin position="266"/>
        <end position="286"/>
    </location>
</feature>
<proteinExistence type="predicted"/>
<sequence>MVIHILFGAILFAGLFLRLVDLGFQSLWIDEGFSINAAQAIVAHGYPILNSGKIYTSSPLNTTIIAGAIKIFGLDPFNPWTARLPSVAFGIGVIALVYFFTRHIFQNKYFALVASALIAFSYWEIDWSRQARGYIELQFFMLLALWQFWKWLENYQLKNLAVSAFAYAAAYASQGIAVIFVPAFAAAFLAHYTLNPHKKINTRQFLIGASSATLVVMAVIAPKFFDAELYNFSDSYVRFLFGDIRLITWAGIAGIVFGIFDKRNFWPAMFLAIFLLFPLIIVMFYAPTTQLRYLFPLFPFMAMLALYAISRAADLAINTLRLPHWSYWSIIIAVSLLIFRDQLVFRPQNFYQSEFDSPRPDFKTAYALIARQKQAADIIVSPYAHLTTIYLGEKGVWLPISLTGKQSEFRHTIVDSAFDYYVGAPIVENTKHLQSMIEQQNGYIILDGMAKTRIGAQALIIANHPKVTEIFYSGNARLNQIWVYKF</sequence>
<evidence type="ECO:0000256" key="5">
    <source>
        <dbReference type="ARBA" id="ARBA00022692"/>
    </source>
</evidence>
<gene>
    <name evidence="10" type="ORF">A3J56_02005</name>
</gene>
<dbReference type="EMBL" id="MFHQ01000008">
    <property type="protein sequence ID" value="OGF74694.1"/>
    <property type="molecule type" value="Genomic_DNA"/>
</dbReference>
<keyword evidence="6 8" id="KW-1133">Transmembrane helix</keyword>
<keyword evidence="3" id="KW-0328">Glycosyltransferase</keyword>
<comment type="caution">
    <text evidence="10">The sequence shown here is derived from an EMBL/GenBank/DDBJ whole genome shotgun (WGS) entry which is preliminary data.</text>
</comment>
<feature type="domain" description="Glycosyltransferase RgtA/B/C/D-like" evidence="9">
    <location>
        <begin position="59"/>
        <end position="217"/>
    </location>
</feature>
<feature type="transmembrane region" description="Helical" evidence="8">
    <location>
        <begin position="164"/>
        <end position="193"/>
    </location>
</feature>
<protein>
    <recommendedName>
        <fullName evidence="9">Glycosyltransferase RgtA/B/C/D-like domain-containing protein</fullName>
    </recommendedName>
</protein>
<dbReference type="STRING" id="1798338.A3J56_02005"/>
<dbReference type="PANTHER" id="PTHR33908:SF11">
    <property type="entry name" value="MEMBRANE PROTEIN"/>
    <property type="match status" value="1"/>
</dbReference>
<evidence type="ECO:0000256" key="2">
    <source>
        <dbReference type="ARBA" id="ARBA00022475"/>
    </source>
</evidence>
<dbReference type="GO" id="GO:0005886">
    <property type="term" value="C:plasma membrane"/>
    <property type="evidence" value="ECO:0007669"/>
    <property type="project" value="UniProtKB-SubCell"/>
</dbReference>
<evidence type="ECO:0000256" key="3">
    <source>
        <dbReference type="ARBA" id="ARBA00022676"/>
    </source>
</evidence>
<evidence type="ECO:0000313" key="11">
    <source>
        <dbReference type="Proteomes" id="UP000178406"/>
    </source>
</evidence>
<dbReference type="AlphaFoldDB" id="A0A1F5WGI7"/>
<feature type="transmembrane region" description="Helical" evidence="8">
    <location>
        <begin position="293"/>
        <end position="310"/>
    </location>
</feature>
<evidence type="ECO:0000256" key="8">
    <source>
        <dbReference type="SAM" id="Phobius"/>
    </source>
</evidence>
<dbReference type="PANTHER" id="PTHR33908">
    <property type="entry name" value="MANNOSYLTRANSFERASE YKCB-RELATED"/>
    <property type="match status" value="1"/>
</dbReference>
<reference evidence="10 11" key="1">
    <citation type="journal article" date="2016" name="Nat. Commun.">
        <title>Thousands of microbial genomes shed light on interconnected biogeochemical processes in an aquifer system.</title>
        <authorList>
            <person name="Anantharaman K."/>
            <person name="Brown C.T."/>
            <person name="Hug L.A."/>
            <person name="Sharon I."/>
            <person name="Castelle C.J."/>
            <person name="Probst A.J."/>
            <person name="Thomas B.C."/>
            <person name="Singh A."/>
            <person name="Wilkins M.J."/>
            <person name="Karaoz U."/>
            <person name="Brodie E.L."/>
            <person name="Williams K.H."/>
            <person name="Hubbard S.S."/>
            <person name="Banfield J.F."/>
        </authorList>
    </citation>
    <scope>NUCLEOTIDE SEQUENCE [LARGE SCALE GENOMIC DNA]</scope>
</reference>
<keyword evidence="4" id="KW-0808">Transferase</keyword>
<comment type="subcellular location">
    <subcellularLocation>
        <location evidence="1">Cell membrane</location>
        <topology evidence="1">Multi-pass membrane protein</topology>
    </subcellularLocation>
</comment>
<dbReference type="InterPro" id="IPR050297">
    <property type="entry name" value="LipidA_mod_glycosyltrf_83"/>
</dbReference>
<keyword evidence="7 8" id="KW-0472">Membrane</keyword>
<keyword evidence="5 8" id="KW-0812">Transmembrane</keyword>
<feature type="transmembrane region" description="Helical" evidence="8">
    <location>
        <begin position="205"/>
        <end position="225"/>
    </location>
</feature>